<name>A0ACB7UQF8_DIOAL</name>
<evidence type="ECO:0000313" key="1">
    <source>
        <dbReference type="EMBL" id="KAH7662977.1"/>
    </source>
</evidence>
<keyword evidence="1" id="KW-0723">Serine/threonine-protein kinase</keyword>
<dbReference type="EC" id="2.7.11.1" evidence="1"/>
<dbReference type="EMBL" id="CM037024">
    <property type="protein sequence ID" value="KAH7662977.1"/>
    <property type="molecule type" value="Genomic_DNA"/>
</dbReference>
<reference evidence="2" key="1">
    <citation type="journal article" date="2022" name="Nat. Commun.">
        <title>Chromosome evolution and the genetic basis of agronomically important traits in greater yam.</title>
        <authorList>
            <person name="Bredeson J.V."/>
            <person name="Lyons J.B."/>
            <person name="Oniyinde I.O."/>
            <person name="Okereke N.R."/>
            <person name="Kolade O."/>
            <person name="Nnabue I."/>
            <person name="Nwadili C.O."/>
            <person name="Hribova E."/>
            <person name="Parker M."/>
            <person name="Nwogha J."/>
            <person name="Shu S."/>
            <person name="Carlson J."/>
            <person name="Kariba R."/>
            <person name="Muthemba S."/>
            <person name="Knop K."/>
            <person name="Barton G.J."/>
            <person name="Sherwood A.V."/>
            <person name="Lopez-Montes A."/>
            <person name="Asiedu R."/>
            <person name="Jamnadass R."/>
            <person name="Muchugi A."/>
            <person name="Goodstein D."/>
            <person name="Egesi C.N."/>
            <person name="Featherston J."/>
            <person name="Asfaw A."/>
            <person name="Simpson G.G."/>
            <person name="Dolezel J."/>
            <person name="Hendre P.S."/>
            <person name="Van Deynze A."/>
            <person name="Kumar P.L."/>
            <person name="Obidiegwu J.E."/>
            <person name="Bhattacharjee R."/>
            <person name="Rokhsar D.S."/>
        </authorList>
    </citation>
    <scope>NUCLEOTIDE SEQUENCE [LARGE SCALE GENOMIC DNA]</scope>
    <source>
        <strain evidence="2">cv. TDa95/00328</strain>
    </source>
</reference>
<evidence type="ECO:0000313" key="2">
    <source>
        <dbReference type="Proteomes" id="UP000827976"/>
    </source>
</evidence>
<proteinExistence type="predicted"/>
<sequence length="840" mass="94831">MNILLSLLLILFLLFINRLDVGVGALQQQQQQQQQQDQVVVCKEDERKALLDFKQGLHDPYGLLSSWTGNNCCTNWKGVQCSNQTGHVELLNLSYQNLQGEIRPSLLDLRHLRYLGLSGIYFRGVGIPAFIGSIQSLQYLDLSNAGFSGIVPYQLGNLTNLAYLDLSGNHYLWQRLRVVESYWFSNLSSLQHLIFNGVDLSEAPDMLHSLNTLPWLFELRLFYCNLNLPLSLPQVNFTSLQIFDLSGNNFNSTVPLWLFELSELLYLNLGSNQFINLIPPVISNLTNLKVLDLRYNYHVGVRLPKTLGDLCMLRKLGLSGNNFNIELSEFGEIFSRCINKSLETLMLSDAGLVGHLPGWLANLMSLKILDISDNSLYGPIPELQLPSLQELYLHYNELNETFPENLGQLFPQLSLLSLANNKLVGVLTKTHFANLANIEYLEISSNEFILNISSNWVPPPRLEKIFMDGCHVGPGFPAWVQKLKDLYVISMSNVGISDVMPDWFWNFSLKLQGVRLSDNDIKGIIPDSWNQSIQSSLLEMDLSQNNLSGEFPASICANSSLEILRLNNNYLSGELPLQLRNCQSLGILDLGYNKFNGSISTSIFDGLLYLVALKLRSNLFSGNIPPQLGGFNFLRIIDLAHNQFSGEIPITLGNLKDMKGSSNTTYLVVNQDEVEVEMKGGERSYGVKGYALPVAIDFSGVIPESMTLLTSLDDLNLSFNELSGKIPSGGQLQTFSASVYSNNYNLCGFPLEIKCNVDKQSQSPIFRNDEDFLEDDERRWFYTSMGFGFAFGLLAFCGALIIKRRWCFTYFQLLDNLFDWMYVTMVVNFNKMKKLFLEEK</sequence>
<keyword evidence="2" id="KW-1185">Reference proteome</keyword>
<comment type="caution">
    <text evidence="1">The sequence shown here is derived from an EMBL/GenBank/DDBJ whole genome shotgun (WGS) entry which is preliminary data.</text>
</comment>
<accession>A0ACB7UQF8</accession>
<dbReference type="Proteomes" id="UP000827976">
    <property type="component" value="Chromosome 14"/>
</dbReference>
<keyword evidence="1" id="KW-0418">Kinase</keyword>
<protein>
    <submittedName>
        <fullName evidence="1">Non-specific serine/threonine protein kinase protein</fullName>
        <ecNumber evidence="1">2.7.11.1</ecNumber>
    </submittedName>
</protein>
<organism evidence="1 2">
    <name type="scientific">Dioscorea alata</name>
    <name type="common">Purple yam</name>
    <dbReference type="NCBI Taxonomy" id="55571"/>
    <lineage>
        <taxon>Eukaryota</taxon>
        <taxon>Viridiplantae</taxon>
        <taxon>Streptophyta</taxon>
        <taxon>Embryophyta</taxon>
        <taxon>Tracheophyta</taxon>
        <taxon>Spermatophyta</taxon>
        <taxon>Magnoliopsida</taxon>
        <taxon>Liliopsida</taxon>
        <taxon>Dioscoreales</taxon>
        <taxon>Dioscoreaceae</taxon>
        <taxon>Dioscorea</taxon>
    </lineage>
</organism>
<gene>
    <name evidence="1" type="ORF">IHE45_14G023100</name>
</gene>
<keyword evidence="1" id="KW-0808">Transferase</keyword>